<dbReference type="InterPro" id="IPR050468">
    <property type="entry name" value="Cuticle_Struct_Prot"/>
</dbReference>
<evidence type="ECO:0008006" key="6">
    <source>
        <dbReference type="Google" id="ProtNLM"/>
    </source>
</evidence>
<name>A0A9Q0M1C4_BLOTA</name>
<evidence type="ECO:0000313" key="5">
    <source>
        <dbReference type="Proteomes" id="UP001142055"/>
    </source>
</evidence>
<organism evidence="4 5">
    <name type="scientific">Blomia tropicalis</name>
    <name type="common">Mite</name>
    <dbReference type="NCBI Taxonomy" id="40697"/>
    <lineage>
        <taxon>Eukaryota</taxon>
        <taxon>Metazoa</taxon>
        <taxon>Ecdysozoa</taxon>
        <taxon>Arthropoda</taxon>
        <taxon>Chelicerata</taxon>
        <taxon>Arachnida</taxon>
        <taxon>Acari</taxon>
        <taxon>Acariformes</taxon>
        <taxon>Sarcoptiformes</taxon>
        <taxon>Astigmata</taxon>
        <taxon>Glycyphagoidea</taxon>
        <taxon>Echimyopodidae</taxon>
        <taxon>Blomia</taxon>
    </lineage>
</organism>
<accession>A0A9Q0M1C4</accession>
<dbReference type="GO" id="GO:0062129">
    <property type="term" value="C:chitin-based extracellular matrix"/>
    <property type="evidence" value="ECO:0007669"/>
    <property type="project" value="TreeGrafter"/>
</dbReference>
<evidence type="ECO:0000256" key="1">
    <source>
        <dbReference type="ARBA" id="ARBA00022460"/>
    </source>
</evidence>
<dbReference type="GO" id="GO:0008010">
    <property type="term" value="F:structural constituent of chitin-based larval cuticle"/>
    <property type="evidence" value="ECO:0007669"/>
    <property type="project" value="TreeGrafter"/>
</dbReference>
<feature type="signal peptide" evidence="3">
    <location>
        <begin position="1"/>
        <end position="17"/>
    </location>
</feature>
<dbReference type="PROSITE" id="PS51155">
    <property type="entry name" value="CHIT_BIND_RR_2"/>
    <property type="match status" value="1"/>
</dbReference>
<dbReference type="PANTHER" id="PTHR10380:SF173">
    <property type="entry name" value="CUTICULAR PROTEIN 47EF, ISOFORM C-RELATED"/>
    <property type="match status" value="1"/>
</dbReference>
<keyword evidence="3" id="KW-0732">Signal</keyword>
<dbReference type="EMBL" id="JAPWDV010000004">
    <property type="protein sequence ID" value="KAJ6215750.1"/>
    <property type="molecule type" value="Genomic_DNA"/>
</dbReference>
<dbReference type="Pfam" id="PF00379">
    <property type="entry name" value="Chitin_bind_4"/>
    <property type="match status" value="1"/>
</dbReference>
<gene>
    <name evidence="4" type="ORF">RDWZM_010250</name>
</gene>
<sequence>MKFFIVAFAAIVASASAVPAVVNTGHSAQFRSQDSLGNYAFGYNEDHATGGTFRRESGSPGIAQGSYGLRVADGRVRVVNYVADALGFRANIQTNEPGVEDQDPASVLINKAAAIVGKAIFARVCECILIFYSLREISLFKKPAPYIKTPVVAAAPIAAAAPLAIQQSYEAPIVQHYEPAPAVIEQAPIVQQKYEPAPAIIEQAPIVEQRYEPAPIVQQRYEPAAPIVQQRYEPAPAPAIYEHGPSPALISTYTTKTYAAPAPILSAAPAPVAYAGAYDSPAIAHGPLPSAYATKTIEPVGYSSASLLGVKAPLASPVLAAKTLGSIGYAGLIKKK</sequence>
<comment type="caution">
    <text evidence="4">The sequence shown here is derived from an EMBL/GenBank/DDBJ whole genome shotgun (WGS) entry which is preliminary data.</text>
</comment>
<dbReference type="InterPro" id="IPR031311">
    <property type="entry name" value="CHIT_BIND_RR_consensus"/>
</dbReference>
<evidence type="ECO:0000313" key="4">
    <source>
        <dbReference type="EMBL" id="KAJ6215750.1"/>
    </source>
</evidence>
<keyword evidence="5" id="KW-1185">Reference proteome</keyword>
<dbReference type="PROSITE" id="PS00233">
    <property type="entry name" value="CHIT_BIND_RR_1"/>
    <property type="match status" value="1"/>
</dbReference>
<feature type="chain" id="PRO_5040256119" description="Cuticle protein 14" evidence="3">
    <location>
        <begin position="18"/>
        <end position="336"/>
    </location>
</feature>
<keyword evidence="1 2" id="KW-0193">Cuticle</keyword>
<dbReference type="PANTHER" id="PTHR10380">
    <property type="entry name" value="CUTICLE PROTEIN"/>
    <property type="match status" value="1"/>
</dbReference>
<dbReference type="Proteomes" id="UP001142055">
    <property type="component" value="Chromosome 4"/>
</dbReference>
<dbReference type="InterPro" id="IPR000618">
    <property type="entry name" value="Insect_cuticle"/>
</dbReference>
<evidence type="ECO:0000256" key="2">
    <source>
        <dbReference type="PROSITE-ProRule" id="PRU00497"/>
    </source>
</evidence>
<evidence type="ECO:0000256" key="3">
    <source>
        <dbReference type="SAM" id="SignalP"/>
    </source>
</evidence>
<proteinExistence type="predicted"/>
<reference evidence="4" key="1">
    <citation type="submission" date="2022-12" db="EMBL/GenBank/DDBJ databases">
        <title>Genome assemblies of Blomia tropicalis.</title>
        <authorList>
            <person name="Cui Y."/>
        </authorList>
    </citation>
    <scope>NUCLEOTIDE SEQUENCE</scope>
    <source>
        <tissue evidence="4">Adult mites</tissue>
    </source>
</reference>
<protein>
    <recommendedName>
        <fullName evidence="6">Cuticle protein 14</fullName>
    </recommendedName>
</protein>
<dbReference type="OMA" id="RVCECIL"/>
<dbReference type="AlphaFoldDB" id="A0A9Q0M1C4"/>